<dbReference type="PANTHER" id="PTHR30537:SF35">
    <property type="entry name" value="TRANSCRIPTIONAL REGULATORY PROTEIN"/>
    <property type="match status" value="1"/>
</dbReference>
<dbReference type="SUPFAM" id="SSF53850">
    <property type="entry name" value="Periplasmic binding protein-like II"/>
    <property type="match status" value="1"/>
</dbReference>
<dbReference type="CDD" id="cd08422">
    <property type="entry name" value="PBP2_CrgA_like"/>
    <property type="match status" value="1"/>
</dbReference>
<feature type="domain" description="HTH lysR-type" evidence="5">
    <location>
        <begin position="1"/>
        <end position="53"/>
    </location>
</feature>
<dbReference type="PANTHER" id="PTHR30537">
    <property type="entry name" value="HTH-TYPE TRANSCRIPTIONAL REGULATOR"/>
    <property type="match status" value="1"/>
</dbReference>
<dbReference type="InterPro" id="IPR000847">
    <property type="entry name" value="LysR_HTH_N"/>
</dbReference>
<sequence>MNVFVEVAERGSLSAAADALDLSRAMVSRSLSALEEWLGARLLHRTTRRISLTSAGEQALVRCRELLLMTDGLRESLADRVNPAGHVRITCSPSFAQCFLAVAVAEFVSRYPHISVGMLTDDRTIDLVEDRIDLAIRMSQRLDPNLIARKLSVCRSVLCASPAYLARRPAPGRPEDLKGHDCLAHHFVAKDVWMLKAGTGTQAVEVAGRICANEASVLMSAVLAGAGIALLPTYLVRPHLGAGTLIEVLPDYPPEAMGIYGVYVSRRQMPKAVRAFLDFLATRLAGTPVWDT</sequence>
<dbReference type="FunFam" id="3.40.190.290:FF:000001">
    <property type="entry name" value="Transcriptional regulator, LysR family"/>
    <property type="match status" value="1"/>
</dbReference>
<dbReference type="Gene3D" id="3.40.190.290">
    <property type="match status" value="1"/>
</dbReference>
<dbReference type="GO" id="GO:0043565">
    <property type="term" value="F:sequence-specific DNA binding"/>
    <property type="evidence" value="ECO:0007669"/>
    <property type="project" value="TreeGrafter"/>
</dbReference>
<comment type="caution">
    <text evidence="6">The sequence shown here is derived from an EMBL/GenBank/DDBJ whole genome shotgun (WGS) entry which is preliminary data.</text>
</comment>
<dbReference type="FunFam" id="1.10.10.10:FF:000001">
    <property type="entry name" value="LysR family transcriptional regulator"/>
    <property type="match status" value="1"/>
</dbReference>
<evidence type="ECO:0000256" key="4">
    <source>
        <dbReference type="ARBA" id="ARBA00023163"/>
    </source>
</evidence>
<accession>A0A0D6P479</accession>
<dbReference type="SUPFAM" id="SSF46785">
    <property type="entry name" value="Winged helix' DNA-binding domain"/>
    <property type="match status" value="1"/>
</dbReference>
<keyword evidence="4" id="KW-0804">Transcription</keyword>
<evidence type="ECO:0000313" key="6">
    <source>
        <dbReference type="EMBL" id="GAN76126.1"/>
    </source>
</evidence>
<keyword evidence="3" id="KW-0238">DNA-binding</keyword>
<protein>
    <submittedName>
        <fullName evidence="6">Transcriptional regulator LysR</fullName>
    </submittedName>
</protein>
<dbReference type="PROSITE" id="PS50931">
    <property type="entry name" value="HTH_LYSR"/>
    <property type="match status" value="1"/>
</dbReference>
<dbReference type="Pfam" id="PF03466">
    <property type="entry name" value="LysR_substrate"/>
    <property type="match status" value="1"/>
</dbReference>
<dbReference type="EMBL" id="BANB01000057">
    <property type="protein sequence ID" value="GAN76126.1"/>
    <property type="molecule type" value="Genomic_DNA"/>
</dbReference>
<reference evidence="6 7" key="1">
    <citation type="submission" date="2012-11" db="EMBL/GenBank/DDBJ databases">
        <title>Whole genome sequence of Acidisphaera rubrifaciens HS-AP3.</title>
        <authorList>
            <person name="Azuma Y."/>
            <person name="Higashiura N."/>
            <person name="Hirakawa H."/>
            <person name="Matsushita K."/>
        </authorList>
    </citation>
    <scope>NUCLEOTIDE SEQUENCE [LARGE SCALE GENOMIC DNA]</scope>
    <source>
        <strain evidence="6 7">HS-AP3</strain>
    </source>
</reference>
<keyword evidence="7" id="KW-1185">Reference proteome</keyword>
<comment type="similarity">
    <text evidence="1">Belongs to the LysR transcriptional regulatory family.</text>
</comment>
<dbReference type="AlphaFoldDB" id="A0A0D6P479"/>
<keyword evidence="2" id="KW-0805">Transcription regulation</keyword>
<evidence type="ECO:0000256" key="1">
    <source>
        <dbReference type="ARBA" id="ARBA00009437"/>
    </source>
</evidence>
<evidence type="ECO:0000259" key="5">
    <source>
        <dbReference type="PROSITE" id="PS50931"/>
    </source>
</evidence>
<proteinExistence type="inferred from homology"/>
<dbReference type="Pfam" id="PF00126">
    <property type="entry name" value="HTH_1"/>
    <property type="match status" value="1"/>
</dbReference>
<dbReference type="InterPro" id="IPR058163">
    <property type="entry name" value="LysR-type_TF_proteobact-type"/>
</dbReference>
<dbReference type="Gene3D" id="1.10.10.10">
    <property type="entry name" value="Winged helix-like DNA-binding domain superfamily/Winged helix DNA-binding domain"/>
    <property type="match status" value="1"/>
</dbReference>
<name>A0A0D6P479_9PROT</name>
<dbReference type="InterPro" id="IPR005119">
    <property type="entry name" value="LysR_subst-bd"/>
</dbReference>
<dbReference type="InterPro" id="IPR036388">
    <property type="entry name" value="WH-like_DNA-bd_sf"/>
</dbReference>
<dbReference type="GO" id="GO:0006351">
    <property type="term" value="P:DNA-templated transcription"/>
    <property type="evidence" value="ECO:0007669"/>
    <property type="project" value="TreeGrafter"/>
</dbReference>
<dbReference type="Proteomes" id="UP000032680">
    <property type="component" value="Unassembled WGS sequence"/>
</dbReference>
<evidence type="ECO:0000256" key="3">
    <source>
        <dbReference type="ARBA" id="ARBA00023125"/>
    </source>
</evidence>
<organism evidence="6 7">
    <name type="scientific">Acidisphaera rubrifaciens HS-AP3</name>
    <dbReference type="NCBI Taxonomy" id="1231350"/>
    <lineage>
        <taxon>Bacteria</taxon>
        <taxon>Pseudomonadati</taxon>
        <taxon>Pseudomonadota</taxon>
        <taxon>Alphaproteobacteria</taxon>
        <taxon>Acetobacterales</taxon>
        <taxon>Acetobacteraceae</taxon>
        <taxon>Acidisphaera</taxon>
    </lineage>
</organism>
<dbReference type="InterPro" id="IPR036390">
    <property type="entry name" value="WH_DNA-bd_sf"/>
</dbReference>
<evidence type="ECO:0000313" key="7">
    <source>
        <dbReference type="Proteomes" id="UP000032680"/>
    </source>
</evidence>
<dbReference type="GO" id="GO:0003700">
    <property type="term" value="F:DNA-binding transcription factor activity"/>
    <property type="evidence" value="ECO:0007669"/>
    <property type="project" value="InterPro"/>
</dbReference>
<gene>
    <name evidence="6" type="ORF">Asru_0057_03</name>
</gene>
<evidence type="ECO:0000256" key="2">
    <source>
        <dbReference type="ARBA" id="ARBA00023015"/>
    </source>
</evidence>